<dbReference type="InterPro" id="IPR024244">
    <property type="entry name" value="DUF2537"/>
</dbReference>
<feature type="transmembrane region" description="Helical" evidence="1">
    <location>
        <begin position="183"/>
        <end position="202"/>
    </location>
</feature>
<dbReference type="Pfam" id="PF10801">
    <property type="entry name" value="DUF2537"/>
    <property type="match status" value="1"/>
</dbReference>
<evidence type="ECO:0000313" key="2">
    <source>
        <dbReference type="EMBL" id="TVT57550.1"/>
    </source>
</evidence>
<protein>
    <submittedName>
        <fullName evidence="2">DUF2537 domain-containing protein</fullName>
    </submittedName>
</protein>
<evidence type="ECO:0000313" key="3">
    <source>
        <dbReference type="Proteomes" id="UP000320011"/>
    </source>
</evidence>
<sequence>MELRIRGERAVLKGHGDAYTREIDPHSLALGPELSDALHEWARVGAAVRRAAENGDPGEAAGVVTRRGQQLAARVATVMGTPVHYVDPVTDEVSVIPPQPPAQRAAPSLMRQLFGATHVGTEPTPWATGLVVSAFIAVVAVIAMLSLAVALAAETAGWVVLLASAVVTAGLTPSLWLARRVPIVRWIALGAAAGCVLAWFGIVPVAL</sequence>
<keyword evidence="1" id="KW-0812">Transmembrane</keyword>
<feature type="transmembrane region" description="Helical" evidence="1">
    <location>
        <begin position="130"/>
        <end position="152"/>
    </location>
</feature>
<keyword evidence="3" id="KW-1185">Reference proteome</keyword>
<dbReference type="EMBL" id="VJWX01000044">
    <property type="protein sequence ID" value="TVT57550.1"/>
    <property type="molecule type" value="Genomic_DNA"/>
</dbReference>
<name>A0A558D966_9PSEU</name>
<feature type="transmembrane region" description="Helical" evidence="1">
    <location>
        <begin position="158"/>
        <end position="176"/>
    </location>
</feature>
<keyword evidence="1" id="KW-1133">Transmembrane helix</keyword>
<organism evidence="2 3">
    <name type="scientific">Amycolatopsis rhizosphaerae</name>
    <dbReference type="NCBI Taxonomy" id="2053003"/>
    <lineage>
        <taxon>Bacteria</taxon>
        <taxon>Bacillati</taxon>
        <taxon>Actinomycetota</taxon>
        <taxon>Actinomycetes</taxon>
        <taxon>Pseudonocardiales</taxon>
        <taxon>Pseudonocardiaceae</taxon>
        <taxon>Amycolatopsis</taxon>
    </lineage>
</organism>
<dbReference type="AlphaFoldDB" id="A0A558D966"/>
<dbReference type="SUPFAM" id="SSF103473">
    <property type="entry name" value="MFS general substrate transporter"/>
    <property type="match status" value="1"/>
</dbReference>
<reference evidence="2 3" key="2">
    <citation type="submission" date="2019-08" db="EMBL/GenBank/DDBJ databases">
        <title>Amycolatopsis acidicola sp. nov., isolated from peat swamp forest soil.</title>
        <authorList>
            <person name="Srisuk N."/>
        </authorList>
    </citation>
    <scope>NUCLEOTIDE SEQUENCE [LARGE SCALE GENOMIC DNA]</scope>
    <source>
        <strain evidence="2 3">TBRC 6029</strain>
    </source>
</reference>
<comment type="caution">
    <text evidence="2">The sequence shown here is derived from an EMBL/GenBank/DDBJ whole genome shotgun (WGS) entry which is preliminary data.</text>
</comment>
<gene>
    <name evidence="2" type="ORF">FNH05_07290</name>
</gene>
<proteinExistence type="predicted"/>
<dbReference type="InterPro" id="IPR036259">
    <property type="entry name" value="MFS_trans_sf"/>
</dbReference>
<keyword evidence="1" id="KW-0472">Membrane</keyword>
<dbReference type="RefSeq" id="WP_144586558.1">
    <property type="nucleotide sequence ID" value="NZ_VJWX01000044.1"/>
</dbReference>
<dbReference type="OrthoDB" id="3573230at2"/>
<reference evidence="2 3" key="1">
    <citation type="submission" date="2019-07" db="EMBL/GenBank/DDBJ databases">
        <authorList>
            <person name="Duangmal K."/>
            <person name="Teo W.F.A."/>
        </authorList>
    </citation>
    <scope>NUCLEOTIDE SEQUENCE [LARGE SCALE GENOMIC DNA]</scope>
    <source>
        <strain evidence="2 3">TBRC 6029</strain>
    </source>
</reference>
<accession>A0A558D966</accession>
<evidence type="ECO:0000256" key="1">
    <source>
        <dbReference type="SAM" id="Phobius"/>
    </source>
</evidence>
<dbReference type="Proteomes" id="UP000320011">
    <property type="component" value="Unassembled WGS sequence"/>
</dbReference>